<dbReference type="EMBL" id="LMWJ01000025">
    <property type="protein sequence ID" value="KUM70028.1"/>
    <property type="molecule type" value="Genomic_DNA"/>
</dbReference>
<protein>
    <submittedName>
        <fullName evidence="1">Uncharacterized protein</fullName>
    </submittedName>
</protein>
<dbReference type="AlphaFoldDB" id="A0A117NYZ3"/>
<dbReference type="OrthoDB" id="3478947at2"/>
<evidence type="ECO:0000313" key="2">
    <source>
        <dbReference type="Proteomes" id="UP000054024"/>
    </source>
</evidence>
<keyword evidence="2" id="KW-1185">Reference proteome</keyword>
<gene>
    <name evidence="1" type="ORF">AQI70_30820</name>
</gene>
<comment type="caution">
    <text evidence="1">The sequence shown here is derived from an EMBL/GenBank/DDBJ whole genome shotgun (WGS) entry which is preliminary data.</text>
</comment>
<organism evidence="1 2">
    <name type="scientific">Streptomyces curacoi</name>
    <dbReference type="NCBI Taxonomy" id="146536"/>
    <lineage>
        <taxon>Bacteria</taxon>
        <taxon>Bacillati</taxon>
        <taxon>Actinomycetota</taxon>
        <taxon>Actinomycetes</taxon>
        <taxon>Kitasatosporales</taxon>
        <taxon>Streptomycetaceae</taxon>
        <taxon>Streptomyces</taxon>
    </lineage>
</organism>
<sequence length="137" mass="14801">MDIVDDLALIDLLCARDLPAEHGGTDAGMGGPGYRIVPLGPDDWESPDDCYAYEAAVAERLTARHGEPARWGTATLGERMARGEDISEPWATLGALAYELRAWEAKGTGRWVALAVADRDADEQPRLWAAVTDVNPP</sequence>
<evidence type="ECO:0000313" key="1">
    <source>
        <dbReference type="EMBL" id="KUM70028.1"/>
    </source>
</evidence>
<dbReference type="RefSeq" id="WP_062155739.1">
    <property type="nucleotide sequence ID" value="NZ_KQ947993.1"/>
</dbReference>
<name>A0A117NYZ3_9ACTN</name>
<dbReference type="Proteomes" id="UP000054024">
    <property type="component" value="Unassembled WGS sequence"/>
</dbReference>
<dbReference type="STRING" id="146536.AQI70_30820"/>
<proteinExistence type="predicted"/>
<accession>A0A117NYZ3</accession>
<reference evidence="1 2" key="1">
    <citation type="submission" date="2015-10" db="EMBL/GenBank/DDBJ databases">
        <title>Draft genome sequence of Streptomyces curacoi DSM 40107, type strain for the species Streptomyces curacoi.</title>
        <authorList>
            <person name="Ruckert C."/>
            <person name="Winkler A."/>
            <person name="Kalinowski J."/>
            <person name="Kampfer P."/>
            <person name="Glaeser S."/>
        </authorList>
    </citation>
    <scope>NUCLEOTIDE SEQUENCE [LARGE SCALE GENOMIC DNA]</scope>
    <source>
        <strain evidence="1 2">DSM 40107</strain>
    </source>
</reference>